<dbReference type="Pfam" id="PF03544">
    <property type="entry name" value="TonB_C"/>
    <property type="match status" value="1"/>
</dbReference>
<comment type="subcellular location">
    <subcellularLocation>
        <location evidence="1">Membrane</location>
        <topology evidence="1">Single-pass membrane protein</topology>
    </subcellularLocation>
</comment>
<evidence type="ECO:0000313" key="8">
    <source>
        <dbReference type="EMBL" id="GAA5146695.1"/>
    </source>
</evidence>
<evidence type="ECO:0000256" key="4">
    <source>
        <dbReference type="ARBA" id="ARBA00023136"/>
    </source>
</evidence>
<dbReference type="Gene3D" id="3.30.1150.10">
    <property type="match status" value="1"/>
</dbReference>
<dbReference type="NCBIfam" id="TIGR01352">
    <property type="entry name" value="tonB_Cterm"/>
    <property type="match status" value="1"/>
</dbReference>
<keyword evidence="2 6" id="KW-0812">Transmembrane</keyword>
<feature type="transmembrane region" description="Helical" evidence="6">
    <location>
        <begin position="6"/>
        <end position="26"/>
    </location>
</feature>
<keyword evidence="9" id="KW-1185">Reference proteome</keyword>
<evidence type="ECO:0000313" key="9">
    <source>
        <dbReference type="Proteomes" id="UP001499852"/>
    </source>
</evidence>
<name>A0ABP9PMD1_9BACT</name>
<dbReference type="EMBL" id="BAABIA010000009">
    <property type="protein sequence ID" value="GAA5146695.1"/>
    <property type="molecule type" value="Genomic_DNA"/>
</dbReference>
<dbReference type="InterPro" id="IPR006260">
    <property type="entry name" value="TonB/TolA_C"/>
</dbReference>
<dbReference type="RefSeq" id="WP_345738202.1">
    <property type="nucleotide sequence ID" value="NZ_BAABIA010000009.1"/>
</dbReference>
<gene>
    <name evidence="8" type="ORF">GCM10023213_40220</name>
</gene>
<evidence type="ECO:0000256" key="1">
    <source>
        <dbReference type="ARBA" id="ARBA00004167"/>
    </source>
</evidence>
<keyword evidence="3 6" id="KW-1133">Transmembrane helix</keyword>
<feature type="region of interest" description="Disordered" evidence="5">
    <location>
        <begin position="46"/>
        <end position="66"/>
    </location>
</feature>
<evidence type="ECO:0000259" key="7">
    <source>
        <dbReference type="PROSITE" id="PS52015"/>
    </source>
</evidence>
<comment type="caution">
    <text evidence="8">The sequence shown here is derived from an EMBL/GenBank/DDBJ whole genome shotgun (WGS) entry which is preliminary data.</text>
</comment>
<evidence type="ECO:0000256" key="6">
    <source>
        <dbReference type="SAM" id="Phobius"/>
    </source>
</evidence>
<evidence type="ECO:0000256" key="5">
    <source>
        <dbReference type="SAM" id="MobiDB-lite"/>
    </source>
</evidence>
<sequence>MKQAVVGLLAALGLHAIVFLFGGFLIPKGEEGVKKKEVLVEVEVNKKEEKKVEEEPKEKLEEPVPDIEQDMKDFRELAAPAASSPGPALSAASLSDLSSALSGAGGGEGGFGSSVGFGSGVIGGSGSGSMGGMGDMLSGGQLDNKPEPVNRASPKLSTAQRQKAKGVVNLIIVVGPDGSVSKADVTDTPDPSINAPCIEAARQWRFKPGTRAGKPVSFKLKLPFRFE</sequence>
<dbReference type="SUPFAM" id="SSF74653">
    <property type="entry name" value="TolA/TonB C-terminal domain"/>
    <property type="match status" value="1"/>
</dbReference>
<proteinExistence type="predicted"/>
<dbReference type="PROSITE" id="PS52015">
    <property type="entry name" value="TONB_CTD"/>
    <property type="match status" value="1"/>
</dbReference>
<organism evidence="8 9">
    <name type="scientific">Prosthecobacter algae</name>
    <dbReference type="NCBI Taxonomy" id="1144682"/>
    <lineage>
        <taxon>Bacteria</taxon>
        <taxon>Pseudomonadati</taxon>
        <taxon>Verrucomicrobiota</taxon>
        <taxon>Verrucomicrobiia</taxon>
        <taxon>Verrucomicrobiales</taxon>
        <taxon>Verrucomicrobiaceae</taxon>
        <taxon>Prosthecobacter</taxon>
    </lineage>
</organism>
<accession>A0ABP9PMD1</accession>
<evidence type="ECO:0000256" key="2">
    <source>
        <dbReference type="ARBA" id="ARBA00022692"/>
    </source>
</evidence>
<keyword evidence="4 6" id="KW-0472">Membrane</keyword>
<protein>
    <recommendedName>
        <fullName evidence="7">TonB C-terminal domain-containing protein</fullName>
    </recommendedName>
</protein>
<reference evidence="9" key="1">
    <citation type="journal article" date="2019" name="Int. J. Syst. Evol. Microbiol.">
        <title>The Global Catalogue of Microorganisms (GCM) 10K type strain sequencing project: providing services to taxonomists for standard genome sequencing and annotation.</title>
        <authorList>
            <consortium name="The Broad Institute Genomics Platform"/>
            <consortium name="The Broad Institute Genome Sequencing Center for Infectious Disease"/>
            <person name="Wu L."/>
            <person name="Ma J."/>
        </authorList>
    </citation>
    <scope>NUCLEOTIDE SEQUENCE [LARGE SCALE GENOMIC DNA]</scope>
    <source>
        <strain evidence="9">JCM 18053</strain>
    </source>
</reference>
<feature type="compositionally biased region" description="Basic and acidic residues" evidence="5">
    <location>
        <begin position="46"/>
        <end position="62"/>
    </location>
</feature>
<dbReference type="InterPro" id="IPR037682">
    <property type="entry name" value="TonB_C"/>
</dbReference>
<feature type="region of interest" description="Disordered" evidence="5">
    <location>
        <begin position="128"/>
        <end position="160"/>
    </location>
</feature>
<dbReference type="Proteomes" id="UP001499852">
    <property type="component" value="Unassembled WGS sequence"/>
</dbReference>
<feature type="domain" description="TonB C-terminal" evidence="7">
    <location>
        <begin position="140"/>
        <end position="227"/>
    </location>
</feature>
<evidence type="ECO:0000256" key="3">
    <source>
        <dbReference type="ARBA" id="ARBA00022989"/>
    </source>
</evidence>